<dbReference type="Gene3D" id="3.30.300.30">
    <property type="match status" value="1"/>
</dbReference>
<dbReference type="Gene3D" id="3.40.50.980">
    <property type="match status" value="1"/>
</dbReference>
<proteinExistence type="inferred from homology"/>
<evidence type="ECO:0000259" key="5">
    <source>
        <dbReference type="Pfam" id="PF00501"/>
    </source>
</evidence>
<dbReference type="InterPro" id="IPR000873">
    <property type="entry name" value="AMP-dep_synth/lig_dom"/>
</dbReference>
<comment type="similarity">
    <text evidence="2">Belongs to the ATP-dependent AMP-binding enzyme family.</text>
</comment>
<dbReference type="Pfam" id="PF13193">
    <property type="entry name" value="AMP-binding_C"/>
    <property type="match status" value="1"/>
</dbReference>
<evidence type="ECO:0000256" key="2">
    <source>
        <dbReference type="ARBA" id="ARBA00006432"/>
    </source>
</evidence>
<gene>
    <name evidence="7" type="ORF">SK128_002957</name>
</gene>
<dbReference type="Gene3D" id="2.30.38.10">
    <property type="entry name" value="Luciferase, Domain 3"/>
    <property type="match status" value="1"/>
</dbReference>
<reference evidence="7 8" key="1">
    <citation type="submission" date="2023-11" db="EMBL/GenBank/DDBJ databases">
        <title>Halocaridina rubra genome assembly.</title>
        <authorList>
            <person name="Smith C."/>
        </authorList>
    </citation>
    <scope>NUCLEOTIDE SEQUENCE [LARGE SCALE GENOMIC DNA]</scope>
    <source>
        <strain evidence="7">EP-1</strain>
        <tissue evidence="7">Whole</tissue>
    </source>
</reference>
<keyword evidence="3" id="KW-0436">Ligase</keyword>
<sequence length="199" mass="21730">MTESLCTHMTPKDGERLGSCGKLVPYVSAKLVDLETGASLPPGKKGELCIKSPAMMSGYHKNPEATKETIDEDGWLHTGDVAVCDEDGYFTIVDRIKELIKVKGLQVSPSELEDLILGHPEVADVGVIGVADQLSGEVPRAYIVPKQKSLTEKDIHSFLEDKVARHKKLAGGVRFVQELPKNATGKLLRRQLKNLATEE</sequence>
<comment type="subcellular location">
    <subcellularLocation>
        <location evidence="1">Peroxisome</location>
    </subcellularLocation>
</comment>
<evidence type="ECO:0000256" key="3">
    <source>
        <dbReference type="ARBA" id="ARBA00022598"/>
    </source>
</evidence>
<dbReference type="SUPFAM" id="SSF56801">
    <property type="entry name" value="Acetyl-CoA synthetase-like"/>
    <property type="match status" value="1"/>
</dbReference>
<comment type="caution">
    <text evidence="7">The sequence shown here is derived from an EMBL/GenBank/DDBJ whole genome shotgun (WGS) entry which is preliminary data.</text>
</comment>
<dbReference type="Pfam" id="PF00501">
    <property type="entry name" value="AMP-binding"/>
    <property type="match status" value="1"/>
</dbReference>
<dbReference type="FunFam" id="3.30.300.30:FF:000007">
    <property type="entry name" value="4-coumarate--CoA ligase 2"/>
    <property type="match status" value="1"/>
</dbReference>
<feature type="domain" description="AMP-binding enzyme C-terminal" evidence="6">
    <location>
        <begin position="111"/>
        <end position="186"/>
    </location>
</feature>
<keyword evidence="8" id="KW-1185">Reference proteome</keyword>
<keyword evidence="4" id="KW-0576">Peroxisome</keyword>
<evidence type="ECO:0000256" key="1">
    <source>
        <dbReference type="ARBA" id="ARBA00004275"/>
    </source>
</evidence>
<organism evidence="7 8">
    <name type="scientific">Halocaridina rubra</name>
    <name type="common">Hawaiian red shrimp</name>
    <dbReference type="NCBI Taxonomy" id="373956"/>
    <lineage>
        <taxon>Eukaryota</taxon>
        <taxon>Metazoa</taxon>
        <taxon>Ecdysozoa</taxon>
        <taxon>Arthropoda</taxon>
        <taxon>Crustacea</taxon>
        <taxon>Multicrustacea</taxon>
        <taxon>Malacostraca</taxon>
        <taxon>Eumalacostraca</taxon>
        <taxon>Eucarida</taxon>
        <taxon>Decapoda</taxon>
        <taxon>Pleocyemata</taxon>
        <taxon>Caridea</taxon>
        <taxon>Atyoidea</taxon>
        <taxon>Atyidae</taxon>
        <taxon>Halocaridina</taxon>
    </lineage>
</organism>
<dbReference type="AlphaFoldDB" id="A0AAN8X9R5"/>
<dbReference type="PANTHER" id="PTHR24096">
    <property type="entry name" value="LONG-CHAIN-FATTY-ACID--COA LIGASE"/>
    <property type="match status" value="1"/>
</dbReference>
<feature type="domain" description="AMP-dependent synthetase/ligase" evidence="5">
    <location>
        <begin position="1"/>
        <end position="60"/>
    </location>
</feature>
<evidence type="ECO:0000259" key="6">
    <source>
        <dbReference type="Pfam" id="PF13193"/>
    </source>
</evidence>
<dbReference type="InterPro" id="IPR025110">
    <property type="entry name" value="AMP-bd_C"/>
</dbReference>
<dbReference type="GO" id="GO:0016405">
    <property type="term" value="F:CoA-ligase activity"/>
    <property type="evidence" value="ECO:0007669"/>
    <property type="project" value="TreeGrafter"/>
</dbReference>
<dbReference type="Proteomes" id="UP001381693">
    <property type="component" value="Unassembled WGS sequence"/>
</dbReference>
<evidence type="ECO:0000313" key="7">
    <source>
        <dbReference type="EMBL" id="KAK7074614.1"/>
    </source>
</evidence>
<dbReference type="EMBL" id="JAXCGZ010011517">
    <property type="protein sequence ID" value="KAK7074614.1"/>
    <property type="molecule type" value="Genomic_DNA"/>
</dbReference>
<dbReference type="PANTHER" id="PTHR24096:SF149">
    <property type="entry name" value="AMP-BINDING DOMAIN-CONTAINING PROTEIN-RELATED"/>
    <property type="match status" value="1"/>
</dbReference>
<evidence type="ECO:0000256" key="4">
    <source>
        <dbReference type="ARBA" id="ARBA00023140"/>
    </source>
</evidence>
<dbReference type="GO" id="GO:0005777">
    <property type="term" value="C:peroxisome"/>
    <property type="evidence" value="ECO:0007669"/>
    <property type="project" value="UniProtKB-SubCell"/>
</dbReference>
<evidence type="ECO:0000313" key="8">
    <source>
        <dbReference type="Proteomes" id="UP001381693"/>
    </source>
</evidence>
<accession>A0AAN8X9R5</accession>
<protein>
    <submittedName>
        <fullName evidence="7">Uncharacterized protein</fullName>
    </submittedName>
</protein>
<name>A0AAN8X9R5_HALRR</name>
<dbReference type="InterPro" id="IPR045851">
    <property type="entry name" value="AMP-bd_C_sf"/>
</dbReference>